<dbReference type="InterPro" id="IPR022751">
    <property type="entry name" value="Alpha_mannosyltransferase"/>
</dbReference>
<name>F0XN52_GROCL</name>
<reference evidence="10 11" key="1">
    <citation type="journal article" date="2011" name="Proc. Natl. Acad. Sci. U.S.A.">
        <title>Genome and transcriptome analyses of the mountain pine beetle-fungal symbiont Grosmannia clavigera, a lodgepole pine pathogen.</title>
        <authorList>
            <person name="DiGuistini S."/>
            <person name="Wang Y."/>
            <person name="Liao N.Y."/>
            <person name="Taylor G."/>
            <person name="Tanguay P."/>
            <person name="Feau N."/>
            <person name="Henrissat B."/>
            <person name="Chan S.K."/>
            <person name="Hesse-Orce U."/>
            <person name="Alamouti S.M."/>
            <person name="Tsui C.K.M."/>
            <person name="Docking R.T."/>
            <person name="Levasseur A."/>
            <person name="Haridas S."/>
            <person name="Robertson G."/>
            <person name="Birol I."/>
            <person name="Holt R.A."/>
            <person name="Marra M.A."/>
            <person name="Hamelin R.C."/>
            <person name="Hirst M."/>
            <person name="Jones S.J.M."/>
            <person name="Bohlmann J."/>
            <person name="Breuil C."/>
        </authorList>
    </citation>
    <scope>NUCLEOTIDE SEQUENCE [LARGE SCALE GENOMIC DNA]</scope>
    <source>
        <strain evidence="11">kw1407 / UAMH 11150</strain>
    </source>
</reference>
<evidence type="ECO:0000256" key="8">
    <source>
        <dbReference type="ARBA" id="ARBA00023136"/>
    </source>
</evidence>
<keyword evidence="9" id="KW-0325">Glycoprotein</keyword>
<evidence type="ECO:0000256" key="3">
    <source>
        <dbReference type="ARBA" id="ARBA00022676"/>
    </source>
</evidence>
<dbReference type="FunCoup" id="F0XN52">
    <property type="interactions" value="65"/>
</dbReference>
<evidence type="ECO:0000256" key="1">
    <source>
        <dbReference type="ARBA" id="ARBA00004606"/>
    </source>
</evidence>
<dbReference type="GO" id="GO:0000033">
    <property type="term" value="F:alpha-1,3-mannosyltransferase activity"/>
    <property type="evidence" value="ECO:0007669"/>
    <property type="project" value="TreeGrafter"/>
</dbReference>
<keyword evidence="4 10" id="KW-0808">Transferase</keyword>
<dbReference type="HOGENOM" id="CLU_030430_1_0_1"/>
<keyword evidence="3" id="KW-0328">Glycosyltransferase</keyword>
<keyword evidence="5" id="KW-0812">Transmembrane</keyword>
<keyword evidence="6" id="KW-0735">Signal-anchor</keyword>
<evidence type="ECO:0000256" key="2">
    <source>
        <dbReference type="ARBA" id="ARBA00009105"/>
    </source>
</evidence>
<dbReference type="OrthoDB" id="430354at2759"/>
<dbReference type="Pfam" id="PF11051">
    <property type="entry name" value="Mannosyl_trans3"/>
    <property type="match status" value="1"/>
</dbReference>
<evidence type="ECO:0000256" key="7">
    <source>
        <dbReference type="ARBA" id="ARBA00022989"/>
    </source>
</evidence>
<organism evidence="11">
    <name type="scientific">Grosmannia clavigera (strain kw1407 / UAMH 11150)</name>
    <name type="common">Blue stain fungus</name>
    <name type="synonym">Graphiocladiella clavigera</name>
    <dbReference type="NCBI Taxonomy" id="655863"/>
    <lineage>
        <taxon>Eukaryota</taxon>
        <taxon>Fungi</taxon>
        <taxon>Dikarya</taxon>
        <taxon>Ascomycota</taxon>
        <taxon>Pezizomycotina</taxon>
        <taxon>Sordariomycetes</taxon>
        <taxon>Sordariomycetidae</taxon>
        <taxon>Ophiostomatales</taxon>
        <taxon>Ophiostomataceae</taxon>
        <taxon>Leptographium</taxon>
    </lineage>
</organism>
<evidence type="ECO:0000256" key="5">
    <source>
        <dbReference type="ARBA" id="ARBA00022692"/>
    </source>
</evidence>
<dbReference type="EMBL" id="GL629795">
    <property type="protein sequence ID" value="EFX00958.1"/>
    <property type="molecule type" value="Genomic_DNA"/>
</dbReference>
<dbReference type="InParanoid" id="F0XN52"/>
<dbReference type="AlphaFoldDB" id="F0XN52"/>
<dbReference type="STRING" id="655863.F0XN52"/>
<sequence>MTPADSPRRVLGLAFSAAVILCTVLAFYSSDHITLRQCVARPITTQTAQELPAFRETLEYFIDYPIRSPFKDGFGELGRRSRVLRDWLVMADNMPKTAPTRAVLEEASEEVALSLFPFLANYKSPWKGRTIGRRTPVSDIRASFSDSSAGIVIPAGDKNALFAAHLIGSLRTVLKSTLPIQIAYAGDADLSKANRNLLAGVVNDSLPIEFLDVSTVFQQDNDDITKIYKAEGGEPTKEGEEKPLKRESLHAPFFRFLDRSSGGGWAFKSFAALATRFEKVILLDADAVFVQPPESLLAQEDFNRTGALLFHDRLLWKNAFPARHEWWHDQIRRPSAELSKSLVWSEQYAEEGDSGVVVLDKGRVDVLVGLLHTCWQNTYAVRQEVTYKILYGDKESWWMGLELAGSSYTMEEHYGAMVGWATTDPIKEDESGGTNGTDSKTVENPKPTKVCSFVIAHMDKSKRLLWYNGSLRKNKAHLNDVEYEVPRQWMLDGDWEKGAQKMDMSCMRGAPIHDLTTEEVAILQRSIDLAQMVDLAFTS</sequence>
<protein>
    <submittedName>
        <fullName evidence="10">Glycosyl transferase</fullName>
    </submittedName>
</protein>
<evidence type="ECO:0000313" key="10">
    <source>
        <dbReference type="EMBL" id="EFX00958.1"/>
    </source>
</evidence>
<dbReference type="InterPro" id="IPR029044">
    <property type="entry name" value="Nucleotide-diphossugar_trans"/>
</dbReference>
<proteinExistence type="inferred from homology"/>
<dbReference type="eggNOG" id="ENOG502RZ48">
    <property type="taxonomic scope" value="Eukaryota"/>
</dbReference>
<keyword evidence="8" id="KW-0472">Membrane</keyword>
<comment type="subcellular location">
    <subcellularLocation>
        <location evidence="1">Membrane</location>
        <topology evidence="1">Single-pass type II membrane protein</topology>
    </subcellularLocation>
</comment>
<dbReference type="GeneID" id="25974984"/>
<evidence type="ECO:0000256" key="9">
    <source>
        <dbReference type="ARBA" id="ARBA00023180"/>
    </source>
</evidence>
<keyword evidence="7" id="KW-1133">Transmembrane helix</keyword>
<keyword evidence="11" id="KW-1185">Reference proteome</keyword>
<dbReference type="RefSeq" id="XP_014170440.1">
    <property type="nucleotide sequence ID" value="XM_014314965.1"/>
</dbReference>
<dbReference type="PANTHER" id="PTHR31392">
    <property type="entry name" value="ALPHA-1,3-MANNOSYLTRANSFERASE MNN1-RELATED"/>
    <property type="match status" value="1"/>
</dbReference>
<evidence type="ECO:0000256" key="4">
    <source>
        <dbReference type="ARBA" id="ARBA00022679"/>
    </source>
</evidence>
<evidence type="ECO:0000256" key="6">
    <source>
        <dbReference type="ARBA" id="ARBA00022968"/>
    </source>
</evidence>
<accession>F0XN52</accession>
<gene>
    <name evidence="10" type="ORF">CMQ_2039</name>
</gene>
<dbReference type="GO" id="GO:0006493">
    <property type="term" value="P:protein O-linked glycosylation"/>
    <property type="evidence" value="ECO:0007669"/>
    <property type="project" value="TreeGrafter"/>
</dbReference>
<evidence type="ECO:0000313" key="11">
    <source>
        <dbReference type="Proteomes" id="UP000007796"/>
    </source>
</evidence>
<dbReference type="SUPFAM" id="SSF53448">
    <property type="entry name" value="Nucleotide-diphospho-sugar transferases"/>
    <property type="match status" value="1"/>
</dbReference>
<dbReference type="GO" id="GO:0016020">
    <property type="term" value="C:membrane"/>
    <property type="evidence" value="ECO:0007669"/>
    <property type="project" value="UniProtKB-SubCell"/>
</dbReference>
<comment type="similarity">
    <text evidence="2">Belongs to the MNN1/MNT family.</text>
</comment>
<dbReference type="GO" id="GO:0005794">
    <property type="term" value="C:Golgi apparatus"/>
    <property type="evidence" value="ECO:0007669"/>
    <property type="project" value="TreeGrafter"/>
</dbReference>
<dbReference type="Proteomes" id="UP000007796">
    <property type="component" value="Unassembled WGS sequence"/>
</dbReference>
<dbReference type="PANTHER" id="PTHR31392:SF1">
    <property type="entry name" value="ALPHA-1,3-MANNOSYLTRANSFERASE MNN1-RELATED"/>
    <property type="match status" value="1"/>
</dbReference>